<name>A0ABQ2H009_9DEIO</name>
<dbReference type="Proteomes" id="UP000661918">
    <property type="component" value="Unassembled WGS sequence"/>
</dbReference>
<dbReference type="PROSITE" id="PS50113">
    <property type="entry name" value="PAC"/>
    <property type="match status" value="3"/>
</dbReference>
<dbReference type="InterPro" id="IPR013767">
    <property type="entry name" value="PAS_fold"/>
</dbReference>
<dbReference type="Gene3D" id="3.30.450.20">
    <property type="entry name" value="PAS domain"/>
    <property type="match status" value="5"/>
</dbReference>
<feature type="domain" description="PAS" evidence="1">
    <location>
        <begin position="256"/>
        <end position="303"/>
    </location>
</feature>
<dbReference type="SUPFAM" id="SSF55781">
    <property type="entry name" value="GAF domain-like"/>
    <property type="match status" value="1"/>
</dbReference>
<dbReference type="Gene3D" id="3.30.450.40">
    <property type="match status" value="1"/>
</dbReference>
<feature type="domain" description="PAS" evidence="1">
    <location>
        <begin position="506"/>
        <end position="576"/>
    </location>
</feature>
<dbReference type="Pfam" id="PF13487">
    <property type="entry name" value="HD_5"/>
    <property type="match status" value="1"/>
</dbReference>
<dbReference type="Pfam" id="PF08447">
    <property type="entry name" value="PAS_3"/>
    <property type="match status" value="1"/>
</dbReference>
<feature type="domain" description="HD-GYP" evidence="3">
    <location>
        <begin position="812"/>
        <end position="998"/>
    </location>
</feature>
<dbReference type="InterPro" id="IPR037522">
    <property type="entry name" value="HD_GYP_dom"/>
</dbReference>
<evidence type="ECO:0000313" key="4">
    <source>
        <dbReference type="EMBL" id="GGM22439.1"/>
    </source>
</evidence>
<accession>A0ABQ2H009</accession>
<proteinExistence type="predicted"/>
<gene>
    <name evidence="4" type="ORF">GCM10010841_32910</name>
</gene>
<dbReference type="RefSeq" id="WP_188905440.1">
    <property type="nucleotide sequence ID" value="NZ_BMOM01000065.1"/>
</dbReference>
<dbReference type="SMART" id="SM00471">
    <property type="entry name" value="HDc"/>
    <property type="match status" value="1"/>
</dbReference>
<dbReference type="PROSITE" id="PS51832">
    <property type="entry name" value="HD_GYP"/>
    <property type="match status" value="1"/>
</dbReference>
<dbReference type="Gene3D" id="1.10.3210.10">
    <property type="entry name" value="Hypothetical protein af1432"/>
    <property type="match status" value="1"/>
</dbReference>
<dbReference type="SMART" id="SM00091">
    <property type="entry name" value="PAS"/>
    <property type="match status" value="5"/>
</dbReference>
<feature type="domain" description="PAC" evidence="2">
    <location>
        <begin position="330"/>
        <end position="380"/>
    </location>
</feature>
<dbReference type="PANTHER" id="PTHR45228:SF1">
    <property type="entry name" value="CYCLIC DI-GMP PHOSPHODIESTERASE TM_0186"/>
    <property type="match status" value="1"/>
</dbReference>
<dbReference type="SUPFAM" id="SSF109604">
    <property type="entry name" value="HD-domain/PDEase-like"/>
    <property type="match status" value="1"/>
</dbReference>
<dbReference type="Pfam" id="PF00989">
    <property type="entry name" value="PAS"/>
    <property type="match status" value="1"/>
</dbReference>
<dbReference type="InterPro" id="IPR000014">
    <property type="entry name" value="PAS"/>
</dbReference>
<dbReference type="SMART" id="SM00086">
    <property type="entry name" value="PAC"/>
    <property type="match status" value="4"/>
</dbReference>
<feature type="domain" description="PAS" evidence="1">
    <location>
        <begin position="139"/>
        <end position="190"/>
    </location>
</feature>
<dbReference type="Pfam" id="PF13185">
    <property type="entry name" value="GAF_2"/>
    <property type="match status" value="1"/>
</dbReference>
<organism evidence="4 5">
    <name type="scientific">Deinococcus aerophilus</name>
    <dbReference type="NCBI Taxonomy" id="522488"/>
    <lineage>
        <taxon>Bacteria</taxon>
        <taxon>Thermotogati</taxon>
        <taxon>Deinococcota</taxon>
        <taxon>Deinococci</taxon>
        <taxon>Deinococcales</taxon>
        <taxon>Deinococcaceae</taxon>
        <taxon>Deinococcus</taxon>
    </lineage>
</organism>
<feature type="domain" description="PAC" evidence="2">
    <location>
        <begin position="84"/>
        <end position="138"/>
    </location>
</feature>
<dbReference type="SUPFAM" id="SSF55785">
    <property type="entry name" value="PYP-like sensor domain (PAS domain)"/>
    <property type="match status" value="5"/>
</dbReference>
<dbReference type="CDD" id="cd00077">
    <property type="entry name" value="HDc"/>
    <property type="match status" value="1"/>
</dbReference>
<dbReference type="InterPro" id="IPR029016">
    <property type="entry name" value="GAF-like_dom_sf"/>
</dbReference>
<dbReference type="InterPro" id="IPR013655">
    <property type="entry name" value="PAS_fold_3"/>
</dbReference>
<dbReference type="EMBL" id="BMOM01000065">
    <property type="protein sequence ID" value="GGM22439.1"/>
    <property type="molecule type" value="Genomic_DNA"/>
</dbReference>
<dbReference type="InterPro" id="IPR013656">
    <property type="entry name" value="PAS_4"/>
</dbReference>
<dbReference type="Pfam" id="PF13426">
    <property type="entry name" value="PAS_9"/>
    <property type="match status" value="2"/>
</dbReference>
<evidence type="ECO:0000259" key="2">
    <source>
        <dbReference type="PROSITE" id="PS50113"/>
    </source>
</evidence>
<evidence type="ECO:0000259" key="3">
    <source>
        <dbReference type="PROSITE" id="PS51832"/>
    </source>
</evidence>
<dbReference type="PANTHER" id="PTHR45228">
    <property type="entry name" value="CYCLIC DI-GMP PHOSPHODIESTERASE TM_0186-RELATED"/>
    <property type="match status" value="1"/>
</dbReference>
<dbReference type="InterPro" id="IPR052020">
    <property type="entry name" value="Cyclic_di-GMP/3'3'-cGAMP_PDE"/>
</dbReference>
<dbReference type="PROSITE" id="PS50112">
    <property type="entry name" value="PAS"/>
    <property type="match status" value="5"/>
</dbReference>
<dbReference type="CDD" id="cd00130">
    <property type="entry name" value="PAS"/>
    <property type="match status" value="5"/>
</dbReference>
<dbReference type="InterPro" id="IPR003607">
    <property type="entry name" value="HD/PDEase_dom"/>
</dbReference>
<dbReference type="SMART" id="SM00065">
    <property type="entry name" value="GAF"/>
    <property type="match status" value="1"/>
</dbReference>
<evidence type="ECO:0000259" key="1">
    <source>
        <dbReference type="PROSITE" id="PS50112"/>
    </source>
</evidence>
<dbReference type="InterPro" id="IPR001610">
    <property type="entry name" value="PAC"/>
</dbReference>
<dbReference type="InterPro" id="IPR003018">
    <property type="entry name" value="GAF"/>
</dbReference>
<reference evidence="5" key="1">
    <citation type="journal article" date="2019" name="Int. J. Syst. Evol. Microbiol.">
        <title>The Global Catalogue of Microorganisms (GCM) 10K type strain sequencing project: providing services to taxonomists for standard genome sequencing and annotation.</title>
        <authorList>
            <consortium name="The Broad Institute Genomics Platform"/>
            <consortium name="The Broad Institute Genome Sequencing Center for Infectious Disease"/>
            <person name="Wu L."/>
            <person name="Ma J."/>
        </authorList>
    </citation>
    <scope>NUCLEOTIDE SEQUENCE [LARGE SCALE GENOMIC DNA]</scope>
    <source>
        <strain evidence="5">JCM 15443</strain>
    </source>
</reference>
<evidence type="ECO:0000313" key="5">
    <source>
        <dbReference type="Proteomes" id="UP000661918"/>
    </source>
</evidence>
<feature type="domain" description="PAC" evidence="2">
    <location>
        <begin position="579"/>
        <end position="631"/>
    </location>
</feature>
<sequence length="998" mass="111510">MKFQQPSALEPYLMSHALEACVTGVVIADARQGDYPVVYVNPAFEQLSGYRAAEIIGRNCRFLQGDDRDQEARQDLREAMAHGRTITTVLRNYRKDGSMFYNELALSPIHDAAGLLTHYLGFQTDVTAREEARQAEAKAREQMAITLNRVTDGLMSFDPDWNFTYINEAAARISGRRPEDFIGQNLLTSFPEFKSLAIAHSVADAAATGSTQSAVSYMAPFGRWIELTAYPGPDGMSLFTRDVTEARQAQREQQISQESFSAVFQASPVAIFVTRQKDKHFIDVNTEFLRQSGYTREEVLGRSSQDLGLWADQMDREVAWSMIDGHLPVHSREVLFLSKTGTEMRGVLSIIPIELADEAYVIGFVRDITEEKRAQQQLQASEARARHIAAELQHTLDLSLDLIVSVDSDHRFSTVSAASRQILGYEPEEMIGHPIVDFIHPDDRASTAKEAQRVRDGHVTTTYQNRYCHKDGSVVWLEWSAVMLPANGMVYGVGRDITQRRIDEEDRAFLAAIVQASRNVIIGLSLGGMIRFWNPGAQALYGYTADEAIGQPVTFLVPEEFHAQEEAFFARVRQGQQVQPFEAWRITKAGQRILVLVTLAPILNAAGQVIGVSRIAQDITALRTAEQEVQTLNKSLQQQLRQVSGLRAIDQSIAVSAELNVTLGLILDNVRDQLNMDVATILLLDPQRKTLRYTVTRGFYTAQLEASVLKLGVGLAGRVARTRKPLSVPDLATGEMPPAWRATFQEEGLTAYYGVPLISKGQVLGVLEVLCHESWPLSSEWLATFETLTSQTTIAIDNAWLVEKLEQSNLELRLAYDATIEGWARALDLRDEETEGHSRRVTEMTVELCQMLGFTPAQLIDVRRGALLHDMGKMGIPDAVLLKPGKLTDEEWVLMKKHPEYAVNLLSPIEFLRPALQIPQYHHEKWDGSGYPAGLTGEAIPLAARAFAVVDVYDALTSDRPYRKAWTREQTITHLQNSSGTHFDPEIVEVFIRMIGQP</sequence>
<keyword evidence="5" id="KW-1185">Reference proteome</keyword>
<dbReference type="NCBIfam" id="TIGR00229">
    <property type="entry name" value="sensory_box"/>
    <property type="match status" value="4"/>
</dbReference>
<comment type="caution">
    <text evidence="4">The sequence shown here is derived from an EMBL/GenBank/DDBJ whole genome shotgun (WGS) entry which is preliminary data.</text>
</comment>
<evidence type="ECO:0008006" key="6">
    <source>
        <dbReference type="Google" id="ProtNLM"/>
    </source>
</evidence>
<feature type="domain" description="PAS" evidence="1">
    <location>
        <begin position="388"/>
        <end position="458"/>
    </location>
</feature>
<feature type="domain" description="PAS" evidence="1">
    <location>
        <begin position="10"/>
        <end position="83"/>
    </location>
</feature>
<dbReference type="InterPro" id="IPR000700">
    <property type="entry name" value="PAS-assoc_C"/>
</dbReference>
<dbReference type="Pfam" id="PF08448">
    <property type="entry name" value="PAS_4"/>
    <property type="match status" value="1"/>
</dbReference>
<dbReference type="InterPro" id="IPR035965">
    <property type="entry name" value="PAS-like_dom_sf"/>
</dbReference>
<protein>
    <recommendedName>
        <fullName evidence="6">PAS domain S-box protein</fullName>
    </recommendedName>
</protein>